<dbReference type="EMBL" id="CAACVJ010000055">
    <property type="protein sequence ID" value="VEP12409.1"/>
    <property type="molecule type" value="Genomic_DNA"/>
</dbReference>
<protein>
    <submittedName>
        <fullName evidence="1">Uncharacterized protein</fullName>
    </submittedName>
</protein>
<proteinExistence type="predicted"/>
<gene>
    <name evidence="1" type="ORF">H1P_1480007</name>
</gene>
<name>A0A563VLU7_9CYAN</name>
<sequence>MGYWDKLGEHNVEKNSDRTKKQKLYGVFVPFSVLSFNAFNRMR</sequence>
<evidence type="ECO:0000313" key="1">
    <source>
        <dbReference type="EMBL" id="VEP12409.1"/>
    </source>
</evidence>
<dbReference type="Proteomes" id="UP000320055">
    <property type="component" value="Unassembled WGS sequence"/>
</dbReference>
<accession>A0A563VLU7</accession>
<dbReference type="AlphaFoldDB" id="A0A563VLU7"/>
<keyword evidence="2" id="KW-1185">Reference proteome</keyword>
<reference evidence="1 2" key="1">
    <citation type="submission" date="2019-01" db="EMBL/GenBank/DDBJ databases">
        <authorList>
            <person name="Brito A."/>
        </authorList>
    </citation>
    <scope>NUCLEOTIDE SEQUENCE [LARGE SCALE GENOMIC DNA]</scope>
    <source>
        <strain evidence="1">1</strain>
    </source>
</reference>
<evidence type="ECO:0000313" key="2">
    <source>
        <dbReference type="Proteomes" id="UP000320055"/>
    </source>
</evidence>
<organism evidence="1 2">
    <name type="scientific">Hyella patelloides LEGE 07179</name>
    <dbReference type="NCBI Taxonomy" id="945734"/>
    <lineage>
        <taxon>Bacteria</taxon>
        <taxon>Bacillati</taxon>
        <taxon>Cyanobacteriota</taxon>
        <taxon>Cyanophyceae</taxon>
        <taxon>Pleurocapsales</taxon>
        <taxon>Hyellaceae</taxon>
        <taxon>Hyella</taxon>
    </lineage>
</organism>